<dbReference type="AlphaFoldDB" id="A0AAE1JIR5"/>
<proteinExistence type="predicted"/>
<dbReference type="Proteomes" id="UP001293593">
    <property type="component" value="Unassembled WGS sequence"/>
</dbReference>
<comment type="caution">
    <text evidence="1">The sequence shown here is derived from an EMBL/GenBank/DDBJ whole genome shotgun (WGS) entry which is preliminary data.</text>
</comment>
<gene>
    <name evidence="1" type="ORF">QN277_019939</name>
</gene>
<dbReference type="EMBL" id="JAWXYG010000005">
    <property type="protein sequence ID" value="KAK4271215.1"/>
    <property type="molecule type" value="Genomic_DNA"/>
</dbReference>
<accession>A0AAE1JIR5</accession>
<protein>
    <submittedName>
        <fullName evidence="1">Uncharacterized protein</fullName>
    </submittedName>
</protein>
<sequence>MQVDPPSTKHHRKRVTCPPINIHVLCQSFTLHPESIASPAIYAPRRFLCPKICPLNHPKHCGPFLIVHIDGHTFSEAGFRLRKYRLKLLSLAD</sequence>
<reference evidence="1" key="1">
    <citation type="submission" date="2023-10" db="EMBL/GenBank/DDBJ databases">
        <title>Chromosome-level genome of the transformable northern wattle, Acacia crassicarpa.</title>
        <authorList>
            <person name="Massaro I."/>
            <person name="Sinha N.R."/>
            <person name="Poethig S."/>
            <person name="Leichty A.R."/>
        </authorList>
    </citation>
    <scope>NUCLEOTIDE SEQUENCE</scope>
    <source>
        <strain evidence="1">Acra3RX</strain>
        <tissue evidence="1">Leaf</tissue>
    </source>
</reference>
<keyword evidence="2" id="KW-1185">Reference proteome</keyword>
<evidence type="ECO:0000313" key="1">
    <source>
        <dbReference type="EMBL" id="KAK4271215.1"/>
    </source>
</evidence>
<organism evidence="1 2">
    <name type="scientific">Acacia crassicarpa</name>
    <name type="common">northern wattle</name>
    <dbReference type="NCBI Taxonomy" id="499986"/>
    <lineage>
        <taxon>Eukaryota</taxon>
        <taxon>Viridiplantae</taxon>
        <taxon>Streptophyta</taxon>
        <taxon>Embryophyta</taxon>
        <taxon>Tracheophyta</taxon>
        <taxon>Spermatophyta</taxon>
        <taxon>Magnoliopsida</taxon>
        <taxon>eudicotyledons</taxon>
        <taxon>Gunneridae</taxon>
        <taxon>Pentapetalae</taxon>
        <taxon>rosids</taxon>
        <taxon>fabids</taxon>
        <taxon>Fabales</taxon>
        <taxon>Fabaceae</taxon>
        <taxon>Caesalpinioideae</taxon>
        <taxon>mimosoid clade</taxon>
        <taxon>Acacieae</taxon>
        <taxon>Acacia</taxon>
    </lineage>
</organism>
<name>A0AAE1JIR5_9FABA</name>
<evidence type="ECO:0000313" key="2">
    <source>
        <dbReference type="Proteomes" id="UP001293593"/>
    </source>
</evidence>